<gene>
    <name evidence="1" type="ORF">FSB_LOCUS10866</name>
</gene>
<dbReference type="PANTHER" id="PTHR35505">
    <property type="entry name" value="OS01G0600300 PROTEIN"/>
    <property type="match status" value="1"/>
</dbReference>
<evidence type="ECO:0000313" key="1">
    <source>
        <dbReference type="EMBL" id="SPC82984.1"/>
    </source>
</evidence>
<dbReference type="AlphaFoldDB" id="A0A2N9F882"/>
<dbReference type="EMBL" id="OIVN01000613">
    <property type="protein sequence ID" value="SPC82984.1"/>
    <property type="molecule type" value="Genomic_DNA"/>
</dbReference>
<reference evidence="1" key="1">
    <citation type="submission" date="2018-02" db="EMBL/GenBank/DDBJ databases">
        <authorList>
            <person name="Cohen D.B."/>
            <person name="Kent A.D."/>
        </authorList>
    </citation>
    <scope>NUCLEOTIDE SEQUENCE</scope>
</reference>
<proteinExistence type="predicted"/>
<protein>
    <submittedName>
        <fullName evidence="1">Uncharacterized protein</fullName>
    </submittedName>
</protein>
<dbReference type="PANTHER" id="PTHR35505:SF1">
    <property type="entry name" value="SNF2 DOMAIN PROTEIN"/>
    <property type="match status" value="1"/>
</dbReference>
<sequence length="514" mass="57235">MSQIASNPSKPPNSLDPYYKPMLTESIQRFLAEYRNGVTDFSNFGSIFSRLLQIVPDPPLQIIWFYSALTFHTSKLTNHHSSKRVVLVKELFQLLTSCSSPCSEVKRIAALAPVIYELYHLAVLDKKLLSTEVENLLEGIVSYSSICCGGGVVIEEEEEGLTVSGSGFSDVLRVWMVDKCSGGDELKVFFPIVSDEVRNLIRVGCGVGYLAGVVMCEAFLLRLCLKFGSGNSRVELEKDLHNYAVQTINGFQSFWFLDTFLKMLLEPVLPITSLLSYEDGVLLQEVLYDVVIRVGYSFLEPPRVIQLAGKHLKNLILTWLFVADTAIRSVREKGNQTKAFSYINAFSESCLPSQLIKWVTNQTVTGGKISKPNVSTPVALLGWLLIVEEQGVRVFDPDITKVQAKAAICKSRVEYVLPELKPNGNSLNESPLFSSAEVREEDKFDGDLEMADSVDTAFLVADDMITTTATDGTRKRKEGIKDEKEPQVKFVKHHFHATSVRETCLPIGKDDGFS</sequence>
<organism evidence="1">
    <name type="scientific">Fagus sylvatica</name>
    <name type="common">Beechnut</name>
    <dbReference type="NCBI Taxonomy" id="28930"/>
    <lineage>
        <taxon>Eukaryota</taxon>
        <taxon>Viridiplantae</taxon>
        <taxon>Streptophyta</taxon>
        <taxon>Embryophyta</taxon>
        <taxon>Tracheophyta</taxon>
        <taxon>Spermatophyta</taxon>
        <taxon>Magnoliopsida</taxon>
        <taxon>eudicotyledons</taxon>
        <taxon>Gunneridae</taxon>
        <taxon>Pentapetalae</taxon>
        <taxon>rosids</taxon>
        <taxon>fabids</taxon>
        <taxon>Fagales</taxon>
        <taxon>Fagaceae</taxon>
        <taxon>Fagus</taxon>
    </lineage>
</organism>
<accession>A0A2N9F882</accession>
<name>A0A2N9F882_FAGSY</name>